<dbReference type="InterPro" id="IPR020821">
    <property type="entry name" value="ENPP1-3/EXOG-like_nuc-like"/>
</dbReference>
<dbReference type="GO" id="GO:0004519">
    <property type="term" value="F:endonuclease activity"/>
    <property type="evidence" value="ECO:0007669"/>
    <property type="project" value="UniProtKB-KW"/>
</dbReference>
<dbReference type="Gene3D" id="2.60.40.2620">
    <property type="entry name" value="Fimbrillin-like"/>
    <property type="match status" value="1"/>
</dbReference>
<dbReference type="PANTHER" id="PTHR13966">
    <property type="entry name" value="ENDONUCLEASE RELATED"/>
    <property type="match status" value="1"/>
</dbReference>
<dbReference type="PROSITE" id="PS51257">
    <property type="entry name" value="PROKAR_LIPOPROTEIN"/>
    <property type="match status" value="1"/>
</dbReference>
<dbReference type="EC" id="3.1.30.2" evidence="12"/>
<evidence type="ECO:0000259" key="10">
    <source>
        <dbReference type="SMART" id="SM00477"/>
    </source>
</evidence>
<evidence type="ECO:0000256" key="5">
    <source>
        <dbReference type="ARBA" id="ARBA00022759"/>
    </source>
</evidence>
<keyword evidence="3" id="KW-0540">Nuclease</keyword>
<reference evidence="12 13" key="1">
    <citation type="submission" date="2018-06" db="EMBL/GenBank/DDBJ databases">
        <authorList>
            <consortium name="Pathogen Informatics"/>
            <person name="Doyle S."/>
        </authorList>
    </citation>
    <scope>NUCLEOTIDE SEQUENCE [LARGE SCALE GENOMIC DNA]</scope>
    <source>
        <strain evidence="12 13">NCTC11388</strain>
    </source>
</reference>
<dbReference type="InterPro" id="IPR040255">
    <property type="entry name" value="Non-specific_endonuclease"/>
</dbReference>
<dbReference type="Gene3D" id="3.40.570.10">
    <property type="entry name" value="Extracellular Endonuclease, subunit A"/>
    <property type="match status" value="1"/>
</dbReference>
<evidence type="ECO:0000256" key="3">
    <source>
        <dbReference type="ARBA" id="ARBA00022722"/>
    </source>
</evidence>
<dbReference type="InterPro" id="IPR044925">
    <property type="entry name" value="His-Me_finger_sf"/>
</dbReference>
<dbReference type="CDD" id="cd13121">
    <property type="entry name" value="BF2867_like_C"/>
    <property type="match status" value="1"/>
</dbReference>
<protein>
    <submittedName>
        <fullName evidence="12">Nuclease</fullName>
        <ecNumber evidence="12">3.1.30.2</ecNumber>
    </submittedName>
</protein>
<dbReference type="AlphaFoldDB" id="A0A380CU64"/>
<evidence type="ECO:0000256" key="2">
    <source>
        <dbReference type="ARBA" id="ARBA00010052"/>
    </source>
</evidence>
<evidence type="ECO:0000256" key="4">
    <source>
        <dbReference type="ARBA" id="ARBA00022723"/>
    </source>
</evidence>
<comment type="cofactor">
    <cofactor evidence="1">
        <name>Mg(2+)</name>
        <dbReference type="ChEBI" id="CHEBI:18420"/>
    </cofactor>
</comment>
<feature type="domain" description="ENPP1-3/EXOG-like endonuclease/phosphodiesterase" evidence="10">
    <location>
        <begin position="306"/>
        <end position="512"/>
    </location>
</feature>
<keyword evidence="5" id="KW-0255">Endonuclease</keyword>
<name>A0A380CU64_SPHSI</name>
<keyword evidence="7" id="KW-0460">Magnesium</keyword>
<dbReference type="InterPro" id="IPR042278">
    <property type="entry name" value="Mfa-like_1_N"/>
</dbReference>
<evidence type="ECO:0000313" key="13">
    <source>
        <dbReference type="Proteomes" id="UP000254893"/>
    </source>
</evidence>
<gene>
    <name evidence="12" type="primary">nucA</name>
    <name evidence="12" type="ORF">NCTC11388_04521</name>
</gene>
<dbReference type="InterPro" id="IPR044929">
    <property type="entry name" value="DNA/RNA_non-sp_Endonuclease_sf"/>
</dbReference>
<dbReference type="InterPro" id="IPR001604">
    <property type="entry name" value="Endo_G_ENPP1-like_dom"/>
</dbReference>
<evidence type="ECO:0000256" key="6">
    <source>
        <dbReference type="ARBA" id="ARBA00022801"/>
    </source>
</evidence>
<evidence type="ECO:0000256" key="9">
    <source>
        <dbReference type="PIRSR" id="PIRSR640255-2"/>
    </source>
</evidence>
<evidence type="ECO:0000259" key="11">
    <source>
        <dbReference type="SMART" id="SM00892"/>
    </source>
</evidence>
<evidence type="ECO:0000313" key="12">
    <source>
        <dbReference type="EMBL" id="SUJ29076.1"/>
    </source>
</evidence>
<dbReference type="CDD" id="cd13120">
    <property type="entry name" value="BF2867_like_N"/>
    <property type="match status" value="1"/>
</dbReference>
<evidence type="ECO:0000256" key="1">
    <source>
        <dbReference type="ARBA" id="ARBA00001946"/>
    </source>
</evidence>
<dbReference type="SMART" id="SM00892">
    <property type="entry name" value="Endonuclease_NS"/>
    <property type="match status" value="1"/>
</dbReference>
<keyword evidence="4 9" id="KW-0479">Metal-binding</keyword>
<dbReference type="Pfam" id="PF13149">
    <property type="entry name" value="Mfa_like_1"/>
    <property type="match status" value="1"/>
</dbReference>
<evidence type="ECO:0000256" key="8">
    <source>
        <dbReference type="PIRSR" id="PIRSR640255-1"/>
    </source>
</evidence>
<organism evidence="12 13">
    <name type="scientific">Sphingobacterium spiritivorum</name>
    <name type="common">Flavobacterium spiritivorum</name>
    <dbReference type="NCBI Taxonomy" id="258"/>
    <lineage>
        <taxon>Bacteria</taxon>
        <taxon>Pseudomonadati</taxon>
        <taxon>Bacteroidota</taxon>
        <taxon>Sphingobacteriia</taxon>
        <taxon>Sphingobacteriales</taxon>
        <taxon>Sphingobacteriaceae</taxon>
        <taxon>Sphingobacterium</taxon>
    </lineage>
</organism>
<dbReference type="GO" id="GO:0046872">
    <property type="term" value="F:metal ion binding"/>
    <property type="evidence" value="ECO:0007669"/>
    <property type="project" value="UniProtKB-KW"/>
</dbReference>
<dbReference type="GO" id="GO:0003676">
    <property type="term" value="F:nucleic acid binding"/>
    <property type="evidence" value="ECO:0007669"/>
    <property type="project" value="InterPro"/>
</dbReference>
<dbReference type="SMART" id="SM00477">
    <property type="entry name" value="NUC"/>
    <property type="match status" value="1"/>
</dbReference>
<dbReference type="SUPFAM" id="SSF54060">
    <property type="entry name" value="His-Me finger endonucleases"/>
    <property type="match status" value="1"/>
</dbReference>
<dbReference type="InterPro" id="IPR025049">
    <property type="entry name" value="Mfa-like_1"/>
</dbReference>
<dbReference type="InterPro" id="IPR018524">
    <property type="entry name" value="DNA/RNA_endonuclease_AS"/>
</dbReference>
<dbReference type="PROSITE" id="PS01070">
    <property type="entry name" value="NUCLEASE_NON_SPEC"/>
    <property type="match status" value="1"/>
</dbReference>
<proteinExistence type="inferred from homology"/>
<keyword evidence="6 12" id="KW-0378">Hydrolase</keyword>
<feature type="active site" description="Proton acceptor" evidence="8">
    <location>
        <position position="371"/>
    </location>
</feature>
<evidence type="ECO:0000256" key="7">
    <source>
        <dbReference type="ARBA" id="ARBA00022842"/>
    </source>
</evidence>
<dbReference type="Gene3D" id="2.60.40.2630">
    <property type="match status" value="1"/>
</dbReference>
<feature type="binding site" evidence="9">
    <location>
        <position position="402"/>
    </location>
    <ligand>
        <name>Mg(2+)</name>
        <dbReference type="ChEBI" id="CHEBI:18420"/>
        <note>catalytic</note>
    </ligand>
</feature>
<dbReference type="EMBL" id="UGYW01000002">
    <property type="protein sequence ID" value="SUJ29076.1"/>
    <property type="molecule type" value="Genomic_DNA"/>
</dbReference>
<dbReference type="PANTHER" id="PTHR13966:SF5">
    <property type="entry name" value="ENDONUCLEASE G, MITOCHONDRIAL"/>
    <property type="match status" value="1"/>
</dbReference>
<accession>A0A380CU64</accession>
<dbReference type="RefSeq" id="WP_115171716.1">
    <property type="nucleotide sequence ID" value="NZ_UGYW01000002.1"/>
</dbReference>
<feature type="domain" description="DNA/RNA non-specific endonuclease/pyrophosphatase/phosphodiesterase" evidence="11">
    <location>
        <begin position="305"/>
        <end position="512"/>
    </location>
</feature>
<dbReference type="GO" id="GO:0016787">
    <property type="term" value="F:hydrolase activity"/>
    <property type="evidence" value="ECO:0007669"/>
    <property type="project" value="UniProtKB-KW"/>
</dbReference>
<dbReference type="Proteomes" id="UP000254893">
    <property type="component" value="Unassembled WGS sequence"/>
</dbReference>
<dbReference type="Pfam" id="PF01223">
    <property type="entry name" value="Endonuclease_NS"/>
    <property type="match status" value="1"/>
</dbReference>
<sequence>MRKNWLYLLGCAVLMFSSCRKETDLNSKGTSNQVYFSSKIAGLPQTRAQGTQWSANDAIGIFMFQNGVPLSGTSVVNNGFNKPYSTNGNGNFSPSDAQSSLEFPTGSKVSFVAYYPYQSSSTLTPTLNITNQENQPLLDFMIARNTTGLSAGQGPVALTFERQMTKVELKLKGADLSGLKANFTALSSTAVVDLSSGQLTPDNTPKDIPAKVYLNASNETIVEWTIFPGILTAQNKIVFTKVDGKTFTWTIGAGTTFAKGHRYQYDITLGQDGGVTPQPTASYMELPVIAEQTNIKYNLKMSTTTRRNYSMLYDTQYKVAYWVAYPLSNDYLGSQDRTDKWAYDPAFLSNLQANLESGYPNNASLQIDRGHQLPSGDRTYNRAENESTFYYTNMTPQNRSLNQGVWANLENKIRTWTTQAGVDTMYVVTGAMVTTATDKVVEYVQDNSGKQVAKPKYYYKVLAMKQGSNYYTIGFRMNNVSPSNTDYMNYTVTVESLEKETGFTFFPALSKEAKSTINTQIWRK</sequence>
<comment type="similarity">
    <text evidence="2">Belongs to the DNA/RNA non-specific endonuclease family.</text>
</comment>